<dbReference type="CDD" id="cd10030">
    <property type="entry name" value="UDG-F4_TTUDGA_SPO1dp_like"/>
    <property type="match status" value="1"/>
</dbReference>
<dbReference type="PANTHER" id="PTHR33693">
    <property type="entry name" value="TYPE-5 URACIL-DNA GLYCOSYLASE"/>
    <property type="match status" value="1"/>
</dbReference>
<dbReference type="RefSeq" id="WP_332614349.1">
    <property type="nucleotide sequence ID" value="NZ_JAXGFP010000001.1"/>
</dbReference>
<dbReference type="InterPro" id="IPR005122">
    <property type="entry name" value="Uracil-DNA_glycosylase-like"/>
</dbReference>
<accession>A0ABU7YVB6</accession>
<keyword evidence="3" id="KW-0004">4Fe-4S</keyword>
<keyword evidence="12" id="KW-1185">Reference proteome</keyword>
<evidence type="ECO:0000256" key="5">
    <source>
        <dbReference type="ARBA" id="ARBA00022763"/>
    </source>
</evidence>
<keyword evidence="6" id="KW-0378">Hydrolase</keyword>
<proteinExistence type="inferred from homology"/>
<dbReference type="NCBIfam" id="TIGR00758">
    <property type="entry name" value="UDG_fam4"/>
    <property type="match status" value="1"/>
</dbReference>
<evidence type="ECO:0000256" key="1">
    <source>
        <dbReference type="ARBA" id="ARBA00006521"/>
    </source>
</evidence>
<dbReference type="EMBL" id="JAXGFP010000001">
    <property type="protein sequence ID" value="MEG3182869.1"/>
    <property type="molecule type" value="Genomic_DNA"/>
</dbReference>
<evidence type="ECO:0000256" key="4">
    <source>
        <dbReference type="ARBA" id="ARBA00022723"/>
    </source>
</evidence>
<evidence type="ECO:0000256" key="9">
    <source>
        <dbReference type="ARBA" id="ARBA00023204"/>
    </source>
</evidence>
<evidence type="ECO:0000256" key="6">
    <source>
        <dbReference type="ARBA" id="ARBA00022801"/>
    </source>
</evidence>
<dbReference type="SMART" id="SM00987">
    <property type="entry name" value="UreE_C"/>
    <property type="match status" value="1"/>
</dbReference>
<sequence length="217" mass="23957">MPRSPDIHALPLAKPVDEIPTGKLRTLQRKARDCQACPLWRPATQTVFGQGPADALAMLVGEQPGNQEDLTGAPFVGPAGRLLDRALDEAGLDRDTLYLTNTVKHFKFEMRGKARLHKRANAAEQEACRMWLAAEMLQVRPRVVVALGAMAAHTVFGNSFRVTRERGRWRGLADDVQGIASWHPSAVLRMPEDRREEGYAELVEDLGKVATTIKSLG</sequence>
<organism evidence="11 12">
    <name type="scientific">Novilysobacter erysipheiresistens</name>
    <dbReference type="NCBI Taxonomy" id="1749332"/>
    <lineage>
        <taxon>Bacteria</taxon>
        <taxon>Pseudomonadati</taxon>
        <taxon>Pseudomonadota</taxon>
        <taxon>Gammaproteobacteria</taxon>
        <taxon>Lysobacterales</taxon>
        <taxon>Lysobacteraceae</taxon>
        <taxon>Novilysobacter</taxon>
    </lineage>
</organism>
<evidence type="ECO:0000259" key="10">
    <source>
        <dbReference type="SMART" id="SM00986"/>
    </source>
</evidence>
<keyword evidence="8" id="KW-0411">Iron-sulfur</keyword>
<comment type="similarity">
    <text evidence="1">Belongs to the uracil-DNA glycosylase (UDG) superfamily. Type 4 (UDGa) family.</text>
</comment>
<protein>
    <recommendedName>
        <fullName evidence="2">Type-4 uracil-DNA glycosylase</fullName>
    </recommendedName>
</protein>
<dbReference type="Gene3D" id="3.40.470.10">
    <property type="entry name" value="Uracil-DNA glycosylase-like domain"/>
    <property type="match status" value="1"/>
</dbReference>
<name>A0ABU7YVB6_9GAMM</name>
<dbReference type="InterPro" id="IPR005273">
    <property type="entry name" value="Ura-DNA_glyco_family4"/>
</dbReference>
<dbReference type="SUPFAM" id="SSF52141">
    <property type="entry name" value="Uracil-DNA glycosylase-like"/>
    <property type="match status" value="1"/>
</dbReference>
<dbReference type="Proteomes" id="UP001355056">
    <property type="component" value="Unassembled WGS sequence"/>
</dbReference>
<keyword evidence="7" id="KW-0408">Iron</keyword>
<feature type="domain" description="Uracil-DNA glycosylase-like" evidence="10">
    <location>
        <begin position="48"/>
        <end position="207"/>
    </location>
</feature>
<dbReference type="InterPro" id="IPR036895">
    <property type="entry name" value="Uracil-DNA_glycosylase-like_sf"/>
</dbReference>
<dbReference type="PANTHER" id="PTHR33693:SF9">
    <property type="entry name" value="TYPE-4 URACIL-DNA GLYCOSYLASE"/>
    <property type="match status" value="1"/>
</dbReference>
<evidence type="ECO:0000256" key="2">
    <source>
        <dbReference type="ARBA" id="ARBA00019403"/>
    </source>
</evidence>
<evidence type="ECO:0000256" key="3">
    <source>
        <dbReference type="ARBA" id="ARBA00022485"/>
    </source>
</evidence>
<evidence type="ECO:0000313" key="12">
    <source>
        <dbReference type="Proteomes" id="UP001355056"/>
    </source>
</evidence>
<evidence type="ECO:0000256" key="7">
    <source>
        <dbReference type="ARBA" id="ARBA00023004"/>
    </source>
</evidence>
<keyword evidence="5" id="KW-0227">DNA damage</keyword>
<reference evidence="11 12" key="1">
    <citation type="journal article" date="2016" name="Int. J. Syst. Evol. Microbiol.">
        <title>Lysobacter erysipheiresistens sp. nov., an antagonist of powdery mildew, isolated from tobacco-cultivated soil.</title>
        <authorList>
            <person name="Xie B."/>
            <person name="Li T."/>
            <person name="Lin X."/>
            <person name="Wang C.J."/>
            <person name="Chen Y.J."/>
            <person name="Liu W.J."/>
            <person name="Zhao Z.W."/>
        </authorList>
    </citation>
    <scope>NUCLEOTIDE SEQUENCE [LARGE SCALE GENOMIC DNA]</scope>
    <source>
        <strain evidence="11 12">RS-LYSO-3</strain>
    </source>
</reference>
<dbReference type="Pfam" id="PF03167">
    <property type="entry name" value="UDG"/>
    <property type="match status" value="1"/>
</dbReference>
<gene>
    <name evidence="11" type="ORF">SNE34_02435</name>
</gene>
<evidence type="ECO:0000313" key="11">
    <source>
        <dbReference type="EMBL" id="MEG3182869.1"/>
    </source>
</evidence>
<comment type="caution">
    <text evidence="11">The sequence shown here is derived from an EMBL/GenBank/DDBJ whole genome shotgun (WGS) entry which is preliminary data.</text>
</comment>
<evidence type="ECO:0000256" key="8">
    <source>
        <dbReference type="ARBA" id="ARBA00023014"/>
    </source>
</evidence>
<keyword evidence="4" id="KW-0479">Metal-binding</keyword>
<dbReference type="NCBIfam" id="TIGR03914">
    <property type="entry name" value="UDG_fam_dom"/>
    <property type="match status" value="1"/>
</dbReference>
<dbReference type="InterPro" id="IPR051536">
    <property type="entry name" value="UDG_Type-4/5"/>
</dbReference>
<keyword evidence="9" id="KW-0234">DNA repair</keyword>
<dbReference type="SMART" id="SM00986">
    <property type="entry name" value="UDG"/>
    <property type="match status" value="1"/>
</dbReference>